<feature type="domain" description="MacB-like periplasmic core" evidence="9">
    <location>
        <begin position="53"/>
        <end position="284"/>
    </location>
</feature>
<dbReference type="AlphaFoldDB" id="A0A7S7NM33"/>
<dbReference type="RefSeq" id="WP_194447743.1">
    <property type="nucleotide sequence ID" value="NZ_CP063849.1"/>
</dbReference>
<evidence type="ECO:0000313" key="10">
    <source>
        <dbReference type="EMBL" id="QOY86074.1"/>
    </source>
</evidence>
<evidence type="ECO:0000256" key="6">
    <source>
        <dbReference type="ARBA" id="ARBA00038076"/>
    </source>
</evidence>
<sequence>MSAVLEPEVQAALDRAKAKPQRRRAGRTMHPGEFLADLAAQTFANLRRNKLRSFLTLFGIAWGIASLVLMSALGDGFRQGQRKNMAQIGDNIVFVYGGVTEEQAGGQRAGRRISLYQRDLDILRQNCPSVQVLSAEHKTYQVPARTTTNSGRFLSLGVNPDYLKLRNLPVEIGRTVGQADVDDGRRVAVLGSSVRKQLFEKNKAPLGERFYLNDYPYEVIGVMSEKDQNSSYDGWDNDKILIPTSALLRDMPPNRQVYAEGRVDGFLYRPMDVARWEEAQAQVRGTLGRLYKFEPTDKGALRIFDSIESAQMFDSIFNAGEIFLAVVSLVTLSLGGVGVMNTMMMAVSERTNEIGLKKALGATSQRILLDFFLEGLFLAILSGVGGLLLVWGLSSLVNSLPMPAMFSGLPIHWRVLAFATLSLGLVAVGSSLPPARRAAAMTPVEALRHER</sequence>
<comment type="similarity">
    <text evidence="6">Belongs to the ABC-4 integral membrane protein family.</text>
</comment>
<reference evidence="10 11" key="1">
    <citation type="submission" date="2020-10" db="EMBL/GenBank/DDBJ databases">
        <title>Complete genome sequence of Paludibaculum fermentans P105T, a facultatively anaerobic acidobacterium capable of dissimilatory Fe(III) reduction.</title>
        <authorList>
            <person name="Dedysh S.N."/>
            <person name="Beletsky A.V."/>
            <person name="Kulichevskaya I.S."/>
            <person name="Mardanov A.V."/>
            <person name="Ravin N.V."/>
        </authorList>
    </citation>
    <scope>NUCLEOTIDE SEQUENCE [LARGE SCALE GENOMIC DNA]</scope>
    <source>
        <strain evidence="10 11">P105</strain>
    </source>
</reference>
<dbReference type="Proteomes" id="UP000593892">
    <property type="component" value="Chromosome"/>
</dbReference>
<name>A0A7S7NM33_PALFE</name>
<dbReference type="PANTHER" id="PTHR30572:SF4">
    <property type="entry name" value="ABC TRANSPORTER PERMEASE YTRF"/>
    <property type="match status" value="1"/>
</dbReference>
<keyword evidence="5 7" id="KW-0472">Membrane</keyword>
<dbReference type="InterPro" id="IPR050250">
    <property type="entry name" value="Macrolide_Exporter_MacB"/>
</dbReference>
<organism evidence="10 11">
    <name type="scientific">Paludibaculum fermentans</name>
    <dbReference type="NCBI Taxonomy" id="1473598"/>
    <lineage>
        <taxon>Bacteria</taxon>
        <taxon>Pseudomonadati</taxon>
        <taxon>Acidobacteriota</taxon>
        <taxon>Terriglobia</taxon>
        <taxon>Bryobacterales</taxon>
        <taxon>Bryobacteraceae</taxon>
        <taxon>Paludibaculum</taxon>
    </lineage>
</organism>
<dbReference type="GO" id="GO:0005886">
    <property type="term" value="C:plasma membrane"/>
    <property type="evidence" value="ECO:0007669"/>
    <property type="project" value="UniProtKB-SubCell"/>
</dbReference>
<evidence type="ECO:0000256" key="4">
    <source>
        <dbReference type="ARBA" id="ARBA00022989"/>
    </source>
</evidence>
<feature type="transmembrane region" description="Helical" evidence="7">
    <location>
        <begin position="367"/>
        <end position="391"/>
    </location>
</feature>
<keyword evidence="4 7" id="KW-1133">Transmembrane helix</keyword>
<keyword evidence="3 7" id="KW-0812">Transmembrane</keyword>
<feature type="transmembrane region" description="Helical" evidence="7">
    <location>
        <begin position="322"/>
        <end position="347"/>
    </location>
</feature>
<keyword evidence="2" id="KW-1003">Cell membrane</keyword>
<gene>
    <name evidence="10" type="ORF">IRI77_25115</name>
</gene>
<dbReference type="GO" id="GO:0022857">
    <property type="term" value="F:transmembrane transporter activity"/>
    <property type="evidence" value="ECO:0007669"/>
    <property type="project" value="TreeGrafter"/>
</dbReference>
<dbReference type="EMBL" id="CP063849">
    <property type="protein sequence ID" value="QOY86074.1"/>
    <property type="molecule type" value="Genomic_DNA"/>
</dbReference>
<dbReference type="InterPro" id="IPR003838">
    <property type="entry name" value="ABC3_permease_C"/>
</dbReference>
<dbReference type="Pfam" id="PF02687">
    <property type="entry name" value="FtsX"/>
    <property type="match status" value="1"/>
</dbReference>
<dbReference type="Pfam" id="PF12704">
    <property type="entry name" value="MacB_PCD"/>
    <property type="match status" value="1"/>
</dbReference>
<evidence type="ECO:0000256" key="2">
    <source>
        <dbReference type="ARBA" id="ARBA00022475"/>
    </source>
</evidence>
<feature type="domain" description="ABC3 transporter permease C-terminal" evidence="8">
    <location>
        <begin position="326"/>
        <end position="443"/>
    </location>
</feature>
<comment type="subcellular location">
    <subcellularLocation>
        <location evidence="1">Cell membrane</location>
        <topology evidence="1">Multi-pass membrane protein</topology>
    </subcellularLocation>
</comment>
<evidence type="ECO:0000256" key="3">
    <source>
        <dbReference type="ARBA" id="ARBA00022692"/>
    </source>
</evidence>
<dbReference type="InterPro" id="IPR025857">
    <property type="entry name" value="MacB_PCD"/>
</dbReference>
<feature type="transmembrane region" description="Helical" evidence="7">
    <location>
        <begin position="54"/>
        <end position="74"/>
    </location>
</feature>
<proteinExistence type="inferred from homology"/>
<protein>
    <submittedName>
        <fullName evidence="10">ABC transporter permease</fullName>
    </submittedName>
</protein>
<evidence type="ECO:0000256" key="5">
    <source>
        <dbReference type="ARBA" id="ARBA00023136"/>
    </source>
</evidence>
<keyword evidence="11" id="KW-1185">Reference proteome</keyword>
<evidence type="ECO:0000259" key="9">
    <source>
        <dbReference type="Pfam" id="PF12704"/>
    </source>
</evidence>
<evidence type="ECO:0000256" key="1">
    <source>
        <dbReference type="ARBA" id="ARBA00004651"/>
    </source>
</evidence>
<accession>A0A7S7NM33</accession>
<evidence type="ECO:0000313" key="11">
    <source>
        <dbReference type="Proteomes" id="UP000593892"/>
    </source>
</evidence>
<evidence type="ECO:0000256" key="7">
    <source>
        <dbReference type="SAM" id="Phobius"/>
    </source>
</evidence>
<dbReference type="KEGG" id="pfer:IRI77_25115"/>
<dbReference type="PANTHER" id="PTHR30572">
    <property type="entry name" value="MEMBRANE COMPONENT OF TRANSPORTER-RELATED"/>
    <property type="match status" value="1"/>
</dbReference>
<evidence type="ECO:0000259" key="8">
    <source>
        <dbReference type="Pfam" id="PF02687"/>
    </source>
</evidence>
<feature type="transmembrane region" description="Helical" evidence="7">
    <location>
        <begin position="411"/>
        <end position="432"/>
    </location>
</feature>